<feature type="coiled-coil region" evidence="2">
    <location>
        <begin position="269"/>
        <end position="514"/>
    </location>
</feature>
<dbReference type="AlphaFoldDB" id="A0A914HG93"/>
<evidence type="ECO:0000256" key="2">
    <source>
        <dbReference type="SAM" id="Coils"/>
    </source>
</evidence>
<evidence type="ECO:0000313" key="6">
    <source>
        <dbReference type="WBParaSite" id="Gr19_v10_g1668.t3"/>
    </source>
</evidence>
<feature type="region of interest" description="Disordered" evidence="3">
    <location>
        <begin position="87"/>
        <end position="106"/>
    </location>
</feature>
<evidence type="ECO:0000256" key="1">
    <source>
        <dbReference type="ARBA" id="ARBA00023054"/>
    </source>
</evidence>
<evidence type="ECO:0000256" key="3">
    <source>
        <dbReference type="SAM" id="MobiDB-lite"/>
    </source>
</evidence>
<feature type="compositionally biased region" description="Basic and acidic residues" evidence="3">
    <location>
        <begin position="959"/>
        <end position="984"/>
    </location>
</feature>
<keyword evidence="1 2" id="KW-0175">Coiled coil</keyword>
<proteinExistence type="predicted"/>
<accession>A0A914HG93</accession>
<organism evidence="5 6">
    <name type="scientific">Globodera rostochiensis</name>
    <name type="common">Golden nematode worm</name>
    <name type="synonym">Heterodera rostochiensis</name>
    <dbReference type="NCBI Taxonomy" id="31243"/>
    <lineage>
        <taxon>Eukaryota</taxon>
        <taxon>Metazoa</taxon>
        <taxon>Ecdysozoa</taxon>
        <taxon>Nematoda</taxon>
        <taxon>Chromadorea</taxon>
        <taxon>Rhabditida</taxon>
        <taxon>Tylenchina</taxon>
        <taxon>Tylenchomorpha</taxon>
        <taxon>Tylenchoidea</taxon>
        <taxon>Heteroderidae</taxon>
        <taxon>Heteroderinae</taxon>
        <taxon>Globodera</taxon>
    </lineage>
</organism>
<feature type="compositionally biased region" description="Basic and acidic residues" evidence="3">
    <location>
        <begin position="902"/>
        <end position="929"/>
    </location>
</feature>
<dbReference type="InterPro" id="IPR039478">
    <property type="entry name" value="FAM184A/B_N"/>
</dbReference>
<feature type="domain" description="Protein FAM184A/B N-terminal" evidence="4">
    <location>
        <begin position="213"/>
        <end position="357"/>
    </location>
</feature>
<dbReference type="WBParaSite" id="Gr19_v10_g1668.t3">
    <property type="protein sequence ID" value="Gr19_v10_g1668.t3"/>
    <property type="gene ID" value="Gr19_v10_g1668"/>
</dbReference>
<evidence type="ECO:0000313" key="5">
    <source>
        <dbReference type="Proteomes" id="UP000887572"/>
    </source>
</evidence>
<feature type="region of interest" description="Disordered" evidence="3">
    <location>
        <begin position="27"/>
        <end position="79"/>
    </location>
</feature>
<feature type="compositionally biased region" description="Polar residues" evidence="3">
    <location>
        <begin position="932"/>
        <end position="944"/>
    </location>
</feature>
<protein>
    <submittedName>
        <fullName evidence="6">Protein FAM184A/B N-terminal domain-containing protein</fullName>
    </submittedName>
</protein>
<sequence>MGGQSISRPLSHSCLGHLTHFASIEAENREQRPIGCDVMENSSSRSAIVTPPMNRLSDRPGSSLQPMPSNSSSPPSISFSRTAIAPVEPFPHQNSPHSERPSAHSPCPAICSWPAPPPNPRAELKPTAIAAPLTTPPTSSARSTLLNAIPPQQSFSNTHLQLQNPISSQSPCSKSSQPSPIALLDSVPLLTMFRAASLNSAPPGGNSPISHWGRETELRQKIQSLEEIVADYERQKLNVLGTFTDFSEKVSERESEEVLGAKKDFDERMKSFQMLQEQFEREKEQALEKLRQDHQREIQALEQRFSHSQLMNLEKKYIKEIQKLEEERNELRTERERLGEEFKGKLRRAESLFEMELTAARMLYMRELQALREHEEALKDEMTARQEESHDRLMEQQYQSRQSKDELVHCREEMAQLERALGQKADEIHRLSKELAIARRQTEEAIRRLGQIEAKAEEFVRELSAQKERAEQLRGAEEAREQLEETVRELRKELTMLRSRADMLEVERDELRAQGESQAQLHDSQVTALEAMLKSVTSEKEGNEQRCQEMLDRERAEAEERELILRREFSAKLGELEEQYNGLRVHVERDNIEPFGPENVKLWEEIECLRSEKGELERELSAERTAQQYDTDGLTKLARAIQSLKRSTICEKSSDEEEVVEEVEGWERVPPVEALLEKLEQLKRSVEGIVREKRKMETRLELLGEAEFNWLKRLTEMERELEEQRERTTKAEEDHRQTKQSKELQIVTLKPKLEERKDKAAPFVPDETRNRTEELETKLREAKKRAETIEAEMEKAIGKLEEEHAMEMEAKIDKLNREHERTVELMMQREREMEEELEELRIWKRNARDERTEIAEGETQTDPGGGEGKAEELKIWKRDARDERTEIAEGETQTDPGGGEGEAERAPFREKEKDELIRKLKEDLEEAKCGKNPSTSKEGGRSQSIAFVGEHFLMCQKAIDEGGKEEKKEGGRRPDFLKGFEQRKVQSPTQLSRMDATMPRDVLPTQRSSQSTTSTPTSQRSLLSPGGAQQQRASPARQIVPMGKNGRSNGSGEKRPAWKF</sequence>
<reference evidence="6" key="1">
    <citation type="submission" date="2022-11" db="UniProtKB">
        <authorList>
            <consortium name="WormBaseParasite"/>
        </authorList>
    </citation>
    <scope>IDENTIFICATION</scope>
</reference>
<keyword evidence="5" id="KW-1185">Reference proteome</keyword>
<dbReference type="PANTHER" id="PTHR18870">
    <property type="entry name" value="PROTEIN TAG-278-RELATED"/>
    <property type="match status" value="1"/>
</dbReference>
<feature type="compositionally biased region" description="Basic and acidic residues" evidence="3">
    <location>
        <begin position="868"/>
        <end position="887"/>
    </location>
</feature>
<name>A0A914HG93_GLORO</name>
<dbReference type="PANTHER" id="PTHR18870:SF9">
    <property type="entry name" value="PROTEIN TAG-278-RELATED"/>
    <property type="match status" value="1"/>
</dbReference>
<feature type="region of interest" description="Disordered" evidence="3">
    <location>
        <begin position="722"/>
        <end position="742"/>
    </location>
</feature>
<feature type="region of interest" description="Disordered" evidence="3">
    <location>
        <begin position="846"/>
        <end position="944"/>
    </location>
</feature>
<feature type="region of interest" description="Disordered" evidence="3">
    <location>
        <begin position="959"/>
        <end position="1060"/>
    </location>
</feature>
<dbReference type="Proteomes" id="UP000887572">
    <property type="component" value="Unplaced"/>
</dbReference>
<dbReference type="Pfam" id="PF15665">
    <property type="entry name" value="FAM184"/>
    <property type="match status" value="1"/>
</dbReference>
<evidence type="ECO:0000259" key="4">
    <source>
        <dbReference type="Pfam" id="PF15665"/>
    </source>
</evidence>
<feature type="compositionally biased region" description="Low complexity" evidence="3">
    <location>
        <begin position="62"/>
        <end position="79"/>
    </location>
</feature>
<feature type="region of interest" description="Disordered" evidence="3">
    <location>
        <begin position="755"/>
        <end position="779"/>
    </location>
</feature>
<feature type="compositionally biased region" description="Low complexity" evidence="3">
    <location>
        <begin position="1003"/>
        <end position="1025"/>
    </location>
</feature>